<evidence type="ECO:0000313" key="1">
    <source>
        <dbReference type="EMBL" id="GAG35364.1"/>
    </source>
</evidence>
<sequence length="227" mass="25542">MRIHALTVIKDEEHRYLEKCLEWNAPIFDSIHVVDDGSEDRSVEIASRFGAVKTDLKRSFVDNEGKFRQCAWKWWLDQLDPDPGDWLMSFDADEFIVGELPAALESYAGKSASFKIHEAWGLNPIVIRHDGWWGTGSNARIIKASEVLGGFAFPDRKLGSGSLPTGHMHASMLLGAEILHLGYAREEDRDEKFARYKGDPNHSGKHIASIKKKPVLSEWSGVVINVQ</sequence>
<organism evidence="1">
    <name type="scientific">marine sediment metagenome</name>
    <dbReference type="NCBI Taxonomy" id="412755"/>
    <lineage>
        <taxon>unclassified sequences</taxon>
        <taxon>metagenomes</taxon>
        <taxon>ecological metagenomes</taxon>
    </lineage>
</organism>
<protein>
    <recommendedName>
        <fullName evidence="2">Glycosyltransferase 2-like domain-containing protein</fullName>
    </recommendedName>
</protein>
<dbReference type="AlphaFoldDB" id="X0WWL2"/>
<gene>
    <name evidence="1" type="ORF">S01H1_63411</name>
</gene>
<dbReference type="SUPFAM" id="SSF53448">
    <property type="entry name" value="Nucleotide-diphospho-sugar transferases"/>
    <property type="match status" value="1"/>
</dbReference>
<name>X0WWL2_9ZZZZ</name>
<dbReference type="Gene3D" id="3.90.550.10">
    <property type="entry name" value="Spore Coat Polysaccharide Biosynthesis Protein SpsA, Chain A"/>
    <property type="match status" value="1"/>
</dbReference>
<proteinExistence type="predicted"/>
<dbReference type="Pfam" id="PF13704">
    <property type="entry name" value="Glyco_tranf_2_4"/>
    <property type="match status" value="1"/>
</dbReference>
<reference evidence="1" key="1">
    <citation type="journal article" date="2014" name="Front. Microbiol.">
        <title>High frequency of phylogenetically diverse reductive dehalogenase-homologous genes in deep subseafloor sedimentary metagenomes.</title>
        <authorList>
            <person name="Kawai M."/>
            <person name="Futagami T."/>
            <person name="Toyoda A."/>
            <person name="Takaki Y."/>
            <person name="Nishi S."/>
            <person name="Hori S."/>
            <person name="Arai W."/>
            <person name="Tsubouchi T."/>
            <person name="Morono Y."/>
            <person name="Uchiyama I."/>
            <person name="Ito T."/>
            <person name="Fujiyama A."/>
            <person name="Inagaki F."/>
            <person name="Takami H."/>
        </authorList>
    </citation>
    <scope>NUCLEOTIDE SEQUENCE</scope>
    <source>
        <strain evidence="1">Expedition CK06-06</strain>
    </source>
</reference>
<accession>X0WWL2</accession>
<dbReference type="EMBL" id="BARS01041726">
    <property type="protein sequence ID" value="GAG35364.1"/>
    <property type="molecule type" value="Genomic_DNA"/>
</dbReference>
<evidence type="ECO:0008006" key="2">
    <source>
        <dbReference type="Google" id="ProtNLM"/>
    </source>
</evidence>
<comment type="caution">
    <text evidence="1">The sequence shown here is derived from an EMBL/GenBank/DDBJ whole genome shotgun (WGS) entry which is preliminary data.</text>
</comment>
<dbReference type="InterPro" id="IPR029044">
    <property type="entry name" value="Nucleotide-diphossugar_trans"/>
</dbReference>